<proteinExistence type="predicted"/>
<reference evidence="1 2" key="1">
    <citation type="submission" date="2024-02" db="EMBL/GenBank/DDBJ databases">
        <title>A Gaetbulibacter species isolated from tidal flats and genomic insights of their niches.</title>
        <authorList>
            <person name="Ye Y."/>
        </authorList>
    </citation>
    <scope>NUCLEOTIDE SEQUENCE [LARGE SCALE GENOMIC DNA]</scope>
    <source>
        <strain evidence="1 2">KEM-8</strain>
    </source>
</reference>
<dbReference type="EMBL" id="JBAWKC010000001">
    <property type="protein sequence ID" value="MFH6767907.1"/>
    <property type="molecule type" value="Genomic_DNA"/>
</dbReference>
<evidence type="ECO:0008006" key="3">
    <source>
        <dbReference type="Google" id="ProtNLM"/>
    </source>
</evidence>
<dbReference type="RefSeq" id="WP_395437187.1">
    <property type="nucleotide sequence ID" value="NZ_JBAWKC010000001.1"/>
</dbReference>
<evidence type="ECO:0000313" key="2">
    <source>
        <dbReference type="Proteomes" id="UP001610104"/>
    </source>
</evidence>
<evidence type="ECO:0000313" key="1">
    <source>
        <dbReference type="EMBL" id="MFH6767907.1"/>
    </source>
</evidence>
<accession>A0ABW7MRV7</accession>
<gene>
    <name evidence="1" type="ORF">V8G56_04085</name>
</gene>
<name>A0ABW7MRV7_9FLAO</name>
<protein>
    <recommendedName>
        <fullName evidence="3">WYL domain-containing protein</fullName>
    </recommendedName>
</protein>
<keyword evidence="2" id="KW-1185">Reference proteome</keyword>
<sequence>MNLFNLFPKLSEKCVTLSDLDILYRVFVNWSENEIIDYKVSDSAKNKDVTRKRVELNYFEALWILIVQELRLLGIPLRTIKRIKEYLFTPIDRSYFNTLHNDELLKIIKQGLPDEITYHIDKEKAFNKEVIESVLDKLPESYNMYFTNLGGLVSSVLLFGHSPSLMIYKSPLEETKDKDKEVGPNVGFHIFNPVANEIEAKMNGRDFRDELVSNMMHFSIINIPIVPLIAKFYRDEALYKYTEVFALYSPSELELLKLLKQKDFQQIRIYRSHNKETFEVEITSEQDLKNNEAQVVRTLLGLKKYERAEVIFRNDKHIVIKNIIKHQI</sequence>
<organism evidence="1 2">
    <name type="scientific">Gaetbulibacter aquiaggeris</name>
    <dbReference type="NCBI Taxonomy" id="1735373"/>
    <lineage>
        <taxon>Bacteria</taxon>
        <taxon>Pseudomonadati</taxon>
        <taxon>Bacteroidota</taxon>
        <taxon>Flavobacteriia</taxon>
        <taxon>Flavobacteriales</taxon>
        <taxon>Flavobacteriaceae</taxon>
        <taxon>Gaetbulibacter</taxon>
    </lineage>
</organism>
<comment type="caution">
    <text evidence="1">The sequence shown here is derived from an EMBL/GenBank/DDBJ whole genome shotgun (WGS) entry which is preliminary data.</text>
</comment>
<dbReference type="Proteomes" id="UP001610104">
    <property type="component" value="Unassembled WGS sequence"/>
</dbReference>